<proteinExistence type="predicted"/>
<protein>
    <submittedName>
        <fullName evidence="1">Uncharacterized protein</fullName>
    </submittedName>
</protein>
<dbReference type="Proteomes" id="UP000294882">
    <property type="component" value="Unassembled WGS sequence"/>
</dbReference>
<organism evidence="1 2">
    <name type="scientific">Metamycoplasma hyosynoviae</name>
    <dbReference type="NCBI Taxonomy" id="29559"/>
    <lineage>
        <taxon>Bacteria</taxon>
        <taxon>Bacillati</taxon>
        <taxon>Mycoplasmatota</taxon>
        <taxon>Mycoplasmoidales</taxon>
        <taxon>Metamycoplasmataceae</taxon>
        <taxon>Metamycoplasma</taxon>
    </lineage>
</organism>
<gene>
    <name evidence="1" type="ORF">JN03_0580</name>
</gene>
<sequence length="88" mass="10356">MIIHKQYLKHTYAAQKLSQYSTKSKRESNYSPEIYKLDAFFNYLKVFDEKVNVFSNLNNTNLINDIVDYSALVFKYIKSGSLLSMEEL</sequence>
<dbReference type="AlphaFoldDB" id="A0A063YI19"/>
<comment type="caution">
    <text evidence="1">The sequence shown here is derived from an EMBL/GenBank/DDBJ whole genome shotgun (WGS) entry which is preliminary data.</text>
</comment>
<name>A0A063YI19_9BACT</name>
<evidence type="ECO:0000313" key="2">
    <source>
        <dbReference type="Proteomes" id="UP000294882"/>
    </source>
</evidence>
<dbReference type="RefSeq" id="WP_036443637.1">
    <property type="nucleotide sequence ID" value="NZ_JFKK01000031.1"/>
</dbReference>
<dbReference type="EMBL" id="SOCH01000006">
    <property type="protein sequence ID" value="TDU95966.1"/>
    <property type="molecule type" value="Genomic_DNA"/>
</dbReference>
<accession>A0A063YI19</accession>
<reference evidence="1 2" key="1">
    <citation type="submission" date="2019-03" db="EMBL/GenBank/DDBJ databases">
        <title>Genomic Encyclopedia of Archaeal and Bacterial Type Strains, Phase II (KMG-II): from individual species to whole genera.</title>
        <authorList>
            <person name="Goeker M."/>
        </authorList>
    </citation>
    <scope>NUCLEOTIDE SEQUENCE [LARGE SCALE GENOMIC DNA]</scope>
    <source>
        <strain evidence="1 2">ATCC 25591</strain>
    </source>
</reference>
<evidence type="ECO:0000313" key="1">
    <source>
        <dbReference type="EMBL" id="TDU95966.1"/>
    </source>
</evidence>